<sequence length="523" mass="60298">MEVIKCVFEESVNDYCCTVNKETINNKVFFSGIHKANFQNCDVTMIQFTECNIIKFPKNIHEIFNNLKLFSASDCKMELITREHLGKMPNLTSIIIINCGLKKLKGDIFRDLKKLSFISFANNKIEEIDPTLLNGLDMLSYVDFRGNININLTFDSNISNSISLDDMKREIKLKCKSKKSKVLNMQDGMAKEQASSHKFQQNEELLKEHQNLKKEAQNIKAEFEKLKNSLKEREILIKNQRQQITILLAKQSKQEKTLKEAQKLKNENETLKISLQNQSSVPNFIKPQLIFKNVDQITKDYLTNNAALMSKNINLEKKLENLKAENELLRTSLEKQNLNKKSELNISFGNENKNATLVGIEKILNDAEFKDFTINVGESSYKVHKILFAARSATLAEIFKNNPDAQELNLKDTSEITFKAVYDFVYSNQLPDDVNYLEIFAAASRLKIKELFELAAVCLISNVDERNAFDILLISNKFDHEKLILKAFETIQTKIFPDRKLDIALARYPEKIKQLIIVKKREI</sequence>
<feature type="coiled-coil region" evidence="1">
    <location>
        <begin position="305"/>
        <end position="341"/>
    </location>
</feature>
<evidence type="ECO:0000256" key="1">
    <source>
        <dbReference type="SAM" id="Coils"/>
    </source>
</evidence>
<keyword evidence="4" id="KW-1185">Reference proteome</keyword>
<dbReference type="InterPro" id="IPR000210">
    <property type="entry name" value="BTB/POZ_dom"/>
</dbReference>
<organism evidence="3 4">
    <name type="scientific">Polypedilum vanderplanki</name>
    <name type="common">Sleeping chironomid midge</name>
    <dbReference type="NCBI Taxonomy" id="319348"/>
    <lineage>
        <taxon>Eukaryota</taxon>
        <taxon>Metazoa</taxon>
        <taxon>Ecdysozoa</taxon>
        <taxon>Arthropoda</taxon>
        <taxon>Hexapoda</taxon>
        <taxon>Insecta</taxon>
        <taxon>Pterygota</taxon>
        <taxon>Neoptera</taxon>
        <taxon>Endopterygota</taxon>
        <taxon>Diptera</taxon>
        <taxon>Nematocera</taxon>
        <taxon>Chironomoidea</taxon>
        <taxon>Chironomidae</taxon>
        <taxon>Chironominae</taxon>
        <taxon>Polypedilum</taxon>
        <taxon>Polypedilum</taxon>
    </lineage>
</organism>
<dbReference type="SUPFAM" id="SSF54695">
    <property type="entry name" value="POZ domain"/>
    <property type="match status" value="1"/>
</dbReference>
<dbReference type="Pfam" id="PF13855">
    <property type="entry name" value="LRR_8"/>
    <property type="match status" value="1"/>
</dbReference>
<keyword evidence="1" id="KW-0175">Coiled coil</keyword>
<reference evidence="3" key="1">
    <citation type="submission" date="2021-03" db="EMBL/GenBank/DDBJ databases">
        <title>Chromosome level genome of the anhydrobiotic midge Polypedilum vanderplanki.</title>
        <authorList>
            <person name="Yoshida Y."/>
            <person name="Kikawada T."/>
            <person name="Gusev O."/>
        </authorList>
    </citation>
    <scope>NUCLEOTIDE SEQUENCE</scope>
    <source>
        <strain evidence="3">NIAS01</strain>
        <tissue evidence="3">Whole body or cell culture</tissue>
    </source>
</reference>
<dbReference type="InterPro" id="IPR011333">
    <property type="entry name" value="SKP1/BTB/POZ_sf"/>
</dbReference>
<gene>
    <name evidence="3" type="ORF">PVAND_015536</name>
</gene>
<evidence type="ECO:0000259" key="2">
    <source>
        <dbReference type="PROSITE" id="PS50097"/>
    </source>
</evidence>
<dbReference type="SUPFAM" id="SSF52058">
    <property type="entry name" value="L domain-like"/>
    <property type="match status" value="1"/>
</dbReference>
<dbReference type="Pfam" id="PF00651">
    <property type="entry name" value="BTB"/>
    <property type="match status" value="1"/>
</dbReference>
<dbReference type="AlphaFoldDB" id="A0A9J6BCV5"/>
<dbReference type="Proteomes" id="UP001107558">
    <property type="component" value="Chromosome 4"/>
</dbReference>
<dbReference type="InterPro" id="IPR032675">
    <property type="entry name" value="LRR_dom_sf"/>
</dbReference>
<feature type="domain" description="BTB" evidence="2">
    <location>
        <begin position="370"/>
        <end position="434"/>
    </location>
</feature>
<dbReference type="Gene3D" id="3.80.10.10">
    <property type="entry name" value="Ribonuclease Inhibitor"/>
    <property type="match status" value="1"/>
</dbReference>
<dbReference type="SMART" id="SM00225">
    <property type="entry name" value="BTB"/>
    <property type="match status" value="1"/>
</dbReference>
<evidence type="ECO:0000313" key="3">
    <source>
        <dbReference type="EMBL" id="KAG5667557.1"/>
    </source>
</evidence>
<feature type="coiled-coil region" evidence="1">
    <location>
        <begin position="199"/>
        <end position="281"/>
    </location>
</feature>
<protein>
    <recommendedName>
        <fullName evidence="2">BTB domain-containing protein</fullName>
    </recommendedName>
</protein>
<dbReference type="CDD" id="cd18186">
    <property type="entry name" value="BTB_POZ_ZBTB_KLHL-like"/>
    <property type="match status" value="1"/>
</dbReference>
<accession>A0A9J6BCV5</accession>
<dbReference type="OrthoDB" id="6355712at2759"/>
<name>A0A9J6BCV5_POLVA</name>
<evidence type="ECO:0000313" key="4">
    <source>
        <dbReference type="Proteomes" id="UP001107558"/>
    </source>
</evidence>
<dbReference type="EMBL" id="JADBJN010000004">
    <property type="protein sequence ID" value="KAG5667557.1"/>
    <property type="molecule type" value="Genomic_DNA"/>
</dbReference>
<dbReference type="PANTHER" id="PTHR45632">
    <property type="entry name" value="LD33804P"/>
    <property type="match status" value="1"/>
</dbReference>
<proteinExistence type="predicted"/>
<comment type="caution">
    <text evidence="3">The sequence shown here is derived from an EMBL/GenBank/DDBJ whole genome shotgun (WGS) entry which is preliminary data.</text>
</comment>
<dbReference type="InterPro" id="IPR001611">
    <property type="entry name" value="Leu-rich_rpt"/>
</dbReference>
<dbReference type="Gene3D" id="3.30.710.10">
    <property type="entry name" value="Potassium Channel Kv1.1, Chain A"/>
    <property type="match status" value="1"/>
</dbReference>
<dbReference type="PROSITE" id="PS50097">
    <property type="entry name" value="BTB"/>
    <property type="match status" value="1"/>
</dbReference>